<organism evidence="2 3">
    <name type="scientific">endosymbiont of Galathealinum brachiosum</name>
    <dbReference type="NCBI Taxonomy" id="2200906"/>
    <lineage>
        <taxon>Bacteria</taxon>
        <taxon>Pseudomonadati</taxon>
        <taxon>Pseudomonadota</taxon>
        <taxon>Gammaproteobacteria</taxon>
        <taxon>sulfur-oxidizing symbionts</taxon>
    </lineage>
</organism>
<evidence type="ECO:0000313" key="2">
    <source>
        <dbReference type="EMBL" id="RDH83145.1"/>
    </source>
</evidence>
<keyword evidence="3" id="KW-1185">Reference proteome</keyword>
<dbReference type="InterPro" id="IPR002733">
    <property type="entry name" value="AMMECR1_domain"/>
</dbReference>
<dbReference type="Gene3D" id="3.30.700.20">
    <property type="entry name" value="Hypothetical protein ph0010, domain 1"/>
    <property type="match status" value="1"/>
</dbReference>
<accession>A0A370DE06</accession>
<sequence>MNLTSEDQNCLLKTAKDSIIYGLEQQRFLPVDLNQFSALLQTHGASFVTLHLNKNLRGCIGTLEAYQPLITDISEHAYAAAFQDPRFPSVSADEIPELEISISILTAAEPVRFVSEADLLKQLQPGIDGIILQAGPHKATFLPSVWEQLPSTEEFLNHLKIKAGLNMSDWPENLSISRYRTINLK</sequence>
<dbReference type="InterPro" id="IPR036071">
    <property type="entry name" value="AMMECR1_dom_sf"/>
</dbReference>
<dbReference type="Pfam" id="PF01871">
    <property type="entry name" value="AMMECR1"/>
    <property type="match status" value="1"/>
</dbReference>
<dbReference type="Proteomes" id="UP000254266">
    <property type="component" value="Unassembled WGS sequence"/>
</dbReference>
<dbReference type="Gene3D" id="3.30.1490.150">
    <property type="entry name" value="Hypothetical protein ph0010, domain 2"/>
    <property type="match status" value="1"/>
</dbReference>
<dbReference type="NCBIfam" id="TIGR00296">
    <property type="entry name" value="TIGR00296 family protein"/>
    <property type="match status" value="1"/>
</dbReference>
<dbReference type="NCBIfam" id="TIGR04335">
    <property type="entry name" value="AmmeMemoSam_A"/>
    <property type="match status" value="1"/>
</dbReference>
<dbReference type="PANTHER" id="PTHR13016">
    <property type="entry name" value="AMMECR1 HOMOLOG"/>
    <property type="match status" value="1"/>
</dbReference>
<dbReference type="SUPFAM" id="SSF143447">
    <property type="entry name" value="AMMECR1-like"/>
    <property type="match status" value="1"/>
</dbReference>
<comment type="caution">
    <text evidence="2">The sequence shown here is derived from an EMBL/GenBank/DDBJ whole genome shotgun (WGS) entry which is preliminary data.</text>
</comment>
<evidence type="ECO:0000313" key="3">
    <source>
        <dbReference type="Proteomes" id="UP000254266"/>
    </source>
</evidence>
<gene>
    <name evidence="2" type="ORF">DIZ80_09820</name>
</gene>
<dbReference type="PANTHER" id="PTHR13016:SF0">
    <property type="entry name" value="AMME SYNDROME CANDIDATE GENE 1 PROTEIN"/>
    <property type="match status" value="1"/>
</dbReference>
<dbReference type="InterPro" id="IPR027623">
    <property type="entry name" value="AmmeMemoSam_A"/>
</dbReference>
<dbReference type="EMBL" id="QFXC01000011">
    <property type="protein sequence ID" value="RDH83145.1"/>
    <property type="molecule type" value="Genomic_DNA"/>
</dbReference>
<dbReference type="InterPro" id="IPR023473">
    <property type="entry name" value="AMMECR1"/>
</dbReference>
<dbReference type="InterPro" id="IPR027485">
    <property type="entry name" value="AMMECR1_N"/>
</dbReference>
<protein>
    <submittedName>
        <fullName evidence="2">AMMECR1 domain-containing protein</fullName>
    </submittedName>
</protein>
<reference evidence="2 3" key="1">
    <citation type="journal article" date="2018" name="ISME J.">
        <title>Endosymbiont genomes yield clues of tubeworm success.</title>
        <authorList>
            <person name="Li Y."/>
            <person name="Liles M.R."/>
            <person name="Halanych K.M."/>
        </authorList>
    </citation>
    <scope>NUCLEOTIDE SEQUENCE [LARGE SCALE GENOMIC DNA]</scope>
    <source>
        <strain evidence="2">A1464</strain>
    </source>
</reference>
<evidence type="ECO:0000259" key="1">
    <source>
        <dbReference type="PROSITE" id="PS51112"/>
    </source>
</evidence>
<feature type="domain" description="AMMECR1" evidence="1">
    <location>
        <begin position="1"/>
        <end position="185"/>
    </location>
</feature>
<name>A0A370DE06_9GAMM</name>
<proteinExistence type="predicted"/>
<dbReference type="PROSITE" id="PS51112">
    <property type="entry name" value="AMMECR1"/>
    <property type="match status" value="1"/>
</dbReference>
<dbReference type="AlphaFoldDB" id="A0A370DE06"/>